<protein>
    <submittedName>
        <fullName evidence="2">Uncharacterized protein</fullName>
    </submittedName>
</protein>
<evidence type="ECO:0000313" key="2">
    <source>
        <dbReference type="EMBL" id="AAL08825.1"/>
    </source>
</evidence>
<name>Q93FS8_EHRRU</name>
<organism evidence="2">
    <name type="scientific">Ehrlichia ruminantium</name>
    <name type="common">heartwater rickettsia</name>
    <name type="synonym">Cowdria ruminantium</name>
    <dbReference type="NCBI Taxonomy" id="779"/>
    <lineage>
        <taxon>Bacteria</taxon>
        <taxon>Pseudomonadati</taxon>
        <taxon>Pseudomonadota</taxon>
        <taxon>Alphaproteobacteria</taxon>
        <taxon>Rickettsiales</taxon>
        <taxon>Anaplasmataceae</taxon>
        <taxon>Ehrlichia</taxon>
    </lineage>
</organism>
<evidence type="ECO:0000256" key="1">
    <source>
        <dbReference type="SAM" id="MobiDB-lite"/>
    </source>
</evidence>
<reference evidence="2" key="1">
    <citation type="journal article" date="2001" name="Gene">
        <title>A subset of Cowdria ruminantium genes important for immune recognition and protection.</title>
        <authorList>
            <person name="Barbet A.F."/>
            <person name="Whitmire W.M."/>
            <person name="Kamper S.M."/>
            <person name="Simbi B.H."/>
            <person name="Ganta R.R."/>
            <person name="Moreland A.L."/>
            <person name="Mwangi D.M."/>
            <person name="McGuire T.C."/>
            <person name="Mahan S.M."/>
        </authorList>
    </citation>
    <scope>NUCLEOTIDE SEQUENCE</scope>
    <source>
        <strain evidence="2">Highway</strain>
    </source>
</reference>
<feature type="region of interest" description="Disordered" evidence="1">
    <location>
        <begin position="158"/>
        <end position="181"/>
    </location>
</feature>
<accession>Q93FS8</accession>
<sequence length="181" mass="20061">MRAELSARRRPISSSACCDRRSDWAMRSLSRSEIRVISPPSFSRARACRSSVAISRCSMPWAKRPMSVSTLRLSCSKRAGTSVSIDWTRPFRFWAMRRTSRPIASTALAERSSDALTCSPMARTARSIRSIRPSVSAVSSRRIISARLASTDRLRVSASFSKRAASREPSGSTRDSAARSR</sequence>
<proteinExistence type="predicted"/>
<dbReference type="EMBL" id="AF308666">
    <property type="protein sequence ID" value="AAL08825.1"/>
    <property type="molecule type" value="Genomic_DNA"/>
</dbReference>
<dbReference type="AlphaFoldDB" id="Q93FS8"/>